<dbReference type="SFLD" id="SFLDG01135">
    <property type="entry name" value="C1.5.6:_HAD__Beta-PGM__Phospha"/>
    <property type="match status" value="1"/>
</dbReference>
<dbReference type="PANTHER" id="PTHR43434">
    <property type="entry name" value="PHOSPHOGLYCOLATE PHOSPHATASE"/>
    <property type="match status" value="1"/>
</dbReference>
<name>A0AAU7AT77_9ACTN</name>
<dbReference type="SFLD" id="SFLDS00003">
    <property type="entry name" value="Haloacid_Dehalogenase"/>
    <property type="match status" value="1"/>
</dbReference>
<reference evidence="1" key="1">
    <citation type="submission" date="2022-12" db="EMBL/GenBank/DDBJ databases">
        <title>Paraconexibacter alkalitolerans sp. nov. and Baekduia alba sp. nov., isolated from soil and emended description of the genera Paraconexibacter (Chun et al., 2020) and Baekduia (An et al., 2020).</title>
        <authorList>
            <person name="Vieira S."/>
            <person name="Huber K.J."/>
            <person name="Geppert A."/>
            <person name="Wolf J."/>
            <person name="Neumann-Schaal M."/>
            <person name="Muesken M."/>
            <person name="Overmann J."/>
        </authorList>
    </citation>
    <scope>NUCLEOTIDE SEQUENCE</scope>
    <source>
        <strain evidence="1">AEG42_29</strain>
    </source>
</reference>
<dbReference type="InterPro" id="IPR006439">
    <property type="entry name" value="HAD-SF_hydro_IA"/>
</dbReference>
<evidence type="ECO:0000313" key="1">
    <source>
        <dbReference type="EMBL" id="XAY04803.1"/>
    </source>
</evidence>
<accession>A0AAU7AT77</accession>
<dbReference type="Pfam" id="PF00702">
    <property type="entry name" value="Hydrolase"/>
    <property type="match status" value="1"/>
</dbReference>
<dbReference type="EMBL" id="CP114014">
    <property type="protein sequence ID" value="XAY04803.1"/>
    <property type="molecule type" value="Genomic_DNA"/>
</dbReference>
<sequence length="636" mass="66468">MVLSSRIRLPADTGALLWDMDGVLLDTLALELVAVQELVAARIPGAPHVSRETVRRLFALSIADFWRAILAAVGAEADEALVTDLTAELERVRTTGRAEVLPGVRELLDGAADAGLKVAVVSNNPASHVVELLERAGLAAALPIVVGNDQGLPGKPAPDMYLAGAAAVGLPPERCVALEDSLLGAEAGRSAGCWVVGVATGSATFAELKAAPTVDRAFRSFTPSTAVLAPGDVTDKRLDSPNEFVSHMLEHIAWRTGCSFALDWACDDWLWLGETVGDQLEPLLDGDARAARALGLIDDGSCEVTITRTSRMTDGVLMLQGVAGYDAERFVGLRVEQLADGQALVDVLEGLARAAGLGIRVDIASVEDPHHTWEAIFRAVGVALRGLSRTLTAHADGTGPTIVERDDTRAARGYGLQRQESSSPGAVRMLRTTAESRCTVEVAVAAGPLALTLETSDAVDSDGLIALVAELGLAAGLSGTIDFSALELSSSHVVAEDVGMTLGAALKELATDRMNAFGIEGAGSSIDVDAPIRVGVSWEGRKFLQLVPIGWSREELRDQVIGSTLPSGLFSEDLDDFLDGFVGGMGCSVVVHWEPVADVESAWLLVFTGLGTALAGLLAPNHAKRALIAGVKATLA</sequence>
<dbReference type="AlphaFoldDB" id="A0AAU7AT77"/>
<protein>
    <submittedName>
        <fullName evidence="1">HAD-superfamily hydrolase</fullName>
    </submittedName>
</protein>
<dbReference type="RefSeq" id="WP_354701328.1">
    <property type="nucleotide sequence ID" value="NZ_CP114014.1"/>
</dbReference>
<dbReference type="Gene3D" id="1.10.150.240">
    <property type="entry name" value="Putative phosphatase, domain 2"/>
    <property type="match status" value="1"/>
</dbReference>
<dbReference type="PANTHER" id="PTHR43434:SF1">
    <property type="entry name" value="PHOSPHOGLYCOLATE PHOSPHATASE"/>
    <property type="match status" value="1"/>
</dbReference>
<dbReference type="Gene3D" id="3.40.50.1000">
    <property type="entry name" value="HAD superfamily/HAD-like"/>
    <property type="match status" value="1"/>
</dbReference>
<dbReference type="InterPro" id="IPR023214">
    <property type="entry name" value="HAD_sf"/>
</dbReference>
<dbReference type="InterPro" id="IPR038494">
    <property type="entry name" value="IGPD_sf"/>
</dbReference>
<dbReference type="NCBIfam" id="TIGR01509">
    <property type="entry name" value="HAD-SF-IA-v3"/>
    <property type="match status" value="1"/>
</dbReference>
<dbReference type="SFLD" id="SFLDG01129">
    <property type="entry name" value="C1.5:_HAD__Beta-PGM__Phosphata"/>
    <property type="match status" value="1"/>
</dbReference>
<proteinExistence type="predicted"/>
<dbReference type="KEGG" id="parq:DSM112329_01641"/>
<dbReference type="GO" id="GO:0005829">
    <property type="term" value="C:cytosol"/>
    <property type="evidence" value="ECO:0007669"/>
    <property type="project" value="TreeGrafter"/>
</dbReference>
<dbReference type="InterPro" id="IPR036412">
    <property type="entry name" value="HAD-like_sf"/>
</dbReference>
<dbReference type="InterPro" id="IPR050155">
    <property type="entry name" value="HAD-like_hydrolase_sf"/>
</dbReference>
<dbReference type="GO" id="GO:0006281">
    <property type="term" value="P:DNA repair"/>
    <property type="evidence" value="ECO:0007669"/>
    <property type="project" value="TreeGrafter"/>
</dbReference>
<dbReference type="SUPFAM" id="SSF56784">
    <property type="entry name" value="HAD-like"/>
    <property type="match status" value="1"/>
</dbReference>
<dbReference type="InterPro" id="IPR023198">
    <property type="entry name" value="PGP-like_dom2"/>
</dbReference>
<dbReference type="CDD" id="cd07505">
    <property type="entry name" value="HAD_BPGM-like"/>
    <property type="match status" value="1"/>
</dbReference>
<dbReference type="Gene3D" id="3.30.230.40">
    <property type="entry name" value="Imidazole glycerol phosphate dehydratase, domain 1"/>
    <property type="match status" value="2"/>
</dbReference>
<keyword evidence="1" id="KW-0378">Hydrolase</keyword>
<organism evidence="1">
    <name type="scientific">Paraconexibacter sp. AEG42_29</name>
    <dbReference type="NCBI Taxonomy" id="2997339"/>
    <lineage>
        <taxon>Bacteria</taxon>
        <taxon>Bacillati</taxon>
        <taxon>Actinomycetota</taxon>
        <taxon>Thermoleophilia</taxon>
        <taxon>Solirubrobacterales</taxon>
        <taxon>Paraconexibacteraceae</taxon>
        <taxon>Paraconexibacter</taxon>
    </lineage>
</organism>
<gene>
    <name evidence="1" type="ORF">DSM112329_01641</name>
</gene>
<dbReference type="GO" id="GO:0008967">
    <property type="term" value="F:phosphoglycolate phosphatase activity"/>
    <property type="evidence" value="ECO:0007669"/>
    <property type="project" value="TreeGrafter"/>
</dbReference>